<keyword evidence="1" id="KW-1133">Transmembrane helix</keyword>
<evidence type="ECO:0000313" key="2">
    <source>
        <dbReference type="EMBL" id="RSN72537.1"/>
    </source>
</evidence>
<feature type="transmembrane region" description="Helical" evidence="1">
    <location>
        <begin position="16"/>
        <end position="42"/>
    </location>
</feature>
<dbReference type="Proteomes" id="UP000277582">
    <property type="component" value="Unassembled WGS sequence"/>
</dbReference>
<reference evidence="2 3" key="1">
    <citation type="submission" date="2018-10" db="EMBL/GenBank/DDBJ databases">
        <title>Co-occurring genomic capacity for anaerobic methane metabolism and dissimilatory sulfite reduction discovered in the Korarchaeota.</title>
        <authorList>
            <person name="Mckay L.J."/>
            <person name="Dlakic M."/>
            <person name="Fields M.W."/>
            <person name="Delmont T.O."/>
            <person name="Eren A.M."/>
            <person name="Jay Z.J."/>
            <person name="Klingelsmith K.B."/>
            <person name="Rusch D.B."/>
            <person name="Inskeep W.P."/>
        </authorList>
    </citation>
    <scope>NUCLEOTIDE SEQUENCE [LARGE SCALE GENOMIC DNA]</scope>
    <source>
        <strain evidence="2 3">MDKW</strain>
    </source>
</reference>
<proteinExistence type="predicted"/>
<keyword evidence="1" id="KW-0472">Membrane</keyword>
<dbReference type="OrthoDB" id="64860at2157"/>
<protein>
    <submittedName>
        <fullName evidence="2">Uncharacterized protein</fullName>
    </submittedName>
</protein>
<accession>A0A3R9RKW1</accession>
<dbReference type="RefSeq" id="WP_125672472.1">
    <property type="nucleotide sequence ID" value="NZ_RCOS01000147.1"/>
</dbReference>
<evidence type="ECO:0000313" key="3">
    <source>
        <dbReference type="Proteomes" id="UP000277582"/>
    </source>
</evidence>
<organism evidence="2 3">
    <name type="scientific">Candidatus Methanodesulfokora washburnensis</name>
    <dbReference type="NCBI Taxonomy" id="2478471"/>
    <lineage>
        <taxon>Archaea</taxon>
        <taxon>Thermoproteota</taxon>
        <taxon>Candidatus Korarchaeia</taxon>
        <taxon>Candidatus Korarchaeia incertae sedis</taxon>
        <taxon>Candidatus Methanodesulfokora</taxon>
    </lineage>
</organism>
<feature type="transmembrane region" description="Helical" evidence="1">
    <location>
        <begin position="54"/>
        <end position="82"/>
    </location>
</feature>
<evidence type="ECO:0000256" key="1">
    <source>
        <dbReference type="SAM" id="Phobius"/>
    </source>
</evidence>
<keyword evidence="1" id="KW-0812">Transmembrane</keyword>
<sequence length="85" mass="9118">MEEVKVEKKRMSKNGYLALGIVSAIVALLILPPVFGIISIFCGVQLYRKFDEGLGLAIIILGGACLVIGVIIGILTTISLWYPSP</sequence>
<comment type="caution">
    <text evidence="2">The sequence shown here is derived from an EMBL/GenBank/DDBJ whole genome shotgun (WGS) entry which is preliminary data.</text>
</comment>
<dbReference type="EMBL" id="RCOS01000147">
    <property type="protein sequence ID" value="RSN72537.1"/>
    <property type="molecule type" value="Genomic_DNA"/>
</dbReference>
<name>A0A3R9RKW1_9CREN</name>
<dbReference type="AlphaFoldDB" id="A0A3R9RKW1"/>
<keyword evidence="3" id="KW-1185">Reference proteome</keyword>
<gene>
    <name evidence="2" type="ORF">D6D85_13475</name>
</gene>